<dbReference type="Pfam" id="PF07161">
    <property type="entry name" value="LppX_LprAFG"/>
    <property type="match status" value="1"/>
</dbReference>
<keyword evidence="5" id="KW-0449">Lipoprotein</keyword>
<evidence type="ECO:0000313" key="6">
    <source>
        <dbReference type="Proteomes" id="UP001501237"/>
    </source>
</evidence>
<dbReference type="RefSeq" id="WP_344832658.1">
    <property type="nucleotide sequence ID" value="NZ_BAAAUV010000013.1"/>
</dbReference>
<evidence type="ECO:0000256" key="1">
    <source>
        <dbReference type="ARBA" id="ARBA00004196"/>
    </source>
</evidence>
<comment type="caution">
    <text evidence="5">The sequence shown here is derived from an EMBL/GenBank/DDBJ whole genome shotgun (WGS) entry which is preliminary data.</text>
</comment>
<evidence type="ECO:0000256" key="2">
    <source>
        <dbReference type="ARBA" id="ARBA00009194"/>
    </source>
</evidence>
<reference evidence="6" key="1">
    <citation type="journal article" date="2019" name="Int. J. Syst. Evol. Microbiol.">
        <title>The Global Catalogue of Microorganisms (GCM) 10K type strain sequencing project: providing services to taxonomists for standard genome sequencing and annotation.</title>
        <authorList>
            <consortium name="The Broad Institute Genomics Platform"/>
            <consortium name="The Broad Institute Genome Sequencing Center for Infectious Disease"/>
            <person name="Wu L."/>
            <person name="Ma J."/>
        </authorList>
    </citation>
    <scope>NUCLEOTIDE SEQUENCE [LARGE SCALE GENOMIC DNA]</scope>
    <source>
        <strain evidence="6">JCM 9377</strain>
    </source>
</reference>
<dbReference type="SUPFAM" id="SSF89392">
    <property type="entry name" value="Prokaryotic lipoproteins and lipoprotein localization factors"/>
    <property type="match status" value="1"/>
</dbReference>
<sequence>MMKKLATGVVAGSALALALTACGSPTESPKTVNLSAHEALNASAGKTANVESFSAELTVGGGATVHGTGSFQIKPAPAFSVELDQISLAGFNVGTGGTRLILLGQDVYVSNKNLNSLTGGSKPWVKVNLGTVGDKVGFNPGDMLKQVTQANPADLAKIVAESTDVKKVGTEKIDGVQTTHYAGTVDLKTALKNWDPELQGKVEGMAKGAEALTFDFWADKDQLPRKVAAKATSSEGKVYDVTVLFRDYGKKVSVTAPPADQVGDLKFP</sequence>
<dbReference type="Proteomes" id="UP001501237">
    <property type="component" value="Unassembled WGS sequence"/>
</dbReference>
<evidence type="ECO:0000256" key="4">
    <source>
        <dbReference type="SAM" id="SignalP"/>
    </source>
</evidence>
<dbReference type="InterPro" id="IPR029046">
    <property type="entry name" value="LolA/LolB/LppX"/>
</dbReference>
<comment type="subcellular location">
    <subcellularLocation>
        <location evidence="1">Cell envelope</location>
    </subcellularLocation>
</comment>
<dbReference type="InterPro" id="IPR009830">
    <property type="entry name" value="LppX/LprAFG"/>
</dbReference>
<dbReference type="EMBL" id="BAAAUV010000013">
    <property type="protein sequence ID" value="GAA3223608.1"/>
    <property type="molecule type" value="Genomic_DNA"/>
</dbReference>
<accession>A0ABP6QI28</accession>
<proteinExistence type="inferred from homology"/>
<keyword evidence="6" id="KW-1185">Reference proteome</keyword>
<keyword evidence="3" id="KW-0472">Membrane</keyword>
<protein>
    <submittedName>
        <fullName evidence="5">Lipoprotein</fullName>
    </submittedName>
</protein>
<keyword evidence="4" id="KW-0732">Signal</keyword>
<feature type="chain" id="PRO_5046341899" evidence="4">
    <location>
        <begin position="24"/>
        <end position="268"/>
    </location>
</feature>
<dbReference type="PROSITE" id="PS51257">
    <property type="entry name" value="PROKAR_LIPOPROTEIN"/>
    <property type="match status" value="1"/>
</dbReference>
<gene>
    <name evidence="5" type="ORF">GCM10010468_50240</name>
</gene>
<dbReference type="Gene3D" id="2.50.20.20">
    <property type="match status" value="1"/>
</dbReference>
<evidence type="ECO:0000256" key="3">
    <source>
        <dbReference type="ARBA" id="ARBA00022475"/>
    </source>
</evidence>
<name>A0ABP6QI28_9ACTN</name>
<keyword evidence="3" id="KW-1003">Cell membrane</keyword>
<feature type="signal peptide" evidence="4">
    <location>
        <begin position="1"/>
        <end position="23"/>
    </location>
</feature>
<evidence type="ECO:0000313" key="5">
    <source>
        <dbReference type="EMBL" id="GAA3223608.1"/>
    </source>
</evidence>
<comment type="similarity">
    <text evidence="2">Belongs to the LppX/LprAFG lipoprotein family.</text>
</comment>
<organism evidence="5 6">
    <name type="scientific">Actinocorallia longicatena</name>
    <dbReference type="NCBI Taxonomy" id="111803"/>
    <lineage>
        <taxon>Bacteria</taxon>
        <taxon>Bacillati</taxon>
        <taxon>Actinomycetota</taxon>
        <taxon>Actinomycetes</taxon>
        <taxon>Streptosporangiales</taxon>
        <taxon>Thermomonosporaceae</taxon>
        <taxon>Actinocorallia</taxon>
    </lineage>
</organism>